<protein>
    <recommendedName>
        <fullName evidence="4">Lipoprotein</fullName>
    </recommendedName>
</protein>
<evidence type="ECO:0000313" key="2">
    <source>
        <dbReference type="EMBL" id="QXI09148.1"/>
    </source>
</evidence>
<dbReference type="AlphaFoldDB" id="A0A9E6NJD2"/>
<organism evidence="2 3">
    <name type="scientific">Pseudomonas zeae</name>
    <dbReference type="NCBI Taxonomy" id="2745510"/>
    <lineage>
        <taxon>Bacteria</taxon>
        <taxon>Pseudomonadati</taxon>
        <taxon>Pseudomonadota</taxon>
        <taxon>Gammaproteobacteria</taxon>
        <taxon>Pseudomonadales</taxon>
        <taxon>Pseudomonadaceae</taxon>
        <taxon>Pseudomonas</taxon>
    </lineage>
</organism>
<dbReference type="EMBL" id="CP077090">
    <property type="protein sequence ID" value="QXI09148.1"/>
    <property type="molecule type" value="Genomic_DNA"/>
</dbReference>
<gene>
    <name evidence="2" type="ORF">HU754_014900</name>
</gene>
<evidence type="ECO:0000256" key="1">
    <source>
        <dbReference type="SAM" id="SignalP"/>
    </source>
</evidence>
<dbReference type="Proteomes" id="UP000627092">
    <property type="component" value="Chromosome"/>
</dbReference>
<accession>A0A9E6NJD2</accession>
<feature type="signal peptide" evidence="1">
    <location>
        <begin position="1"/>
        <end position="19"/>
    </location>
</feature>
<name>A0A9E6NJD2_9PSED</name>
<sequence>MKKLIYVVFVLTLSGCCSNETLKSNVPLSTVVSTTNAAVNKILALKQWDEFAKEDEHFKKSCINAKQSAQNACKTRSEASYALCQSAARANSAVRDDICRRIIASDKTLCGLNLVDSRNRNILDSVTFKLWCDEFEDNSICSKKSKVQSVTCAAADNISGISLTKAELQVDYIKEYAGNGEIKLVVVNVGGSRTSQQGQTLNLELVQRPTRTAYTNPTSLETWSLRDEAQSNQEAIDKKVKNIPATNIPSGADTYKVLDRINKDDALIQRSADEIVKYVQTVLDATLAKYEDMNAEFITPLRPKRFTVNITYKVVYTAEAGLHWDFTHTVGTADVGGGVTNTRGNVLSLTFGPEI</sequence>
<evidence type="ECO:0000313" key="3">
    <source>
        <dbReference type="Proteomes" id="UP000627092"/>
    </source>
</evidence>
<dbReference type="PROSITE" id="PS51257">
    <property type="entry name" value="PROKAR_LIPOPROTEIN"/>
    <property type="match status" value="1"/>
</dbReference>
<evidence type="ECO:0008006" key="4">
    <source>
        <dbReference type="Google" id="ProtNLM"/>
    </source>
</evidence>
<reference evidence="2" key="2">
    <citation type="journal article" date="2021" name="Microorganisms">
        <title>The Ever-Expanding Pseudomonas Genus: Description of 43 New Species and Partition of the Pseudomonas putida Group.</title>
        <authorList>
            <person name="Girard L."/>
            <person name="Lood C."/>
            <person name="Hofte M."/>
            <person name="Vandamme P."/>
            <person name="Rokni-Zadeh H."/>
            <person name="van Noort V."/>
            <person name="Lavigne R."/>
            <person name="De Mot R."/>
        </authorList>
    </citation>
    <scope>NUCLEOTIDE SEQUENCE</scope>
    <source>
        <strain evidence="2">OE 48.2</strain>
    </source>
</reference>
<dbReference type="RefSeq" id="WP_186622389.1">
    <property type="nucleotide sequence ID" value="NZ_CP077090.1"/>
</dbReference>
<dbReference type="KEGG" id="pze:HU754_014900"/>
<keyword evidence="1" id="KW-0732">Signal</keyword>
<reference evidence="2" key="1">
    <citation type="journal article" date="2020" name="Microorganisms">
        <title>Reliable Identification of Environmental Pseudomonas Isolates Using the rpoD Gene.</title>
        <authorList>
            <consortium name="The Broad Institute Genome Sequencing Platform"/>
            <person name="Girard L."/>
            <person name="Lood C."/>
            <person name="Rokni-Zadeh H."/>
            <person name="van Noort V."/>
            <person name="Lavigne R."/>
            <person name="De Mot R."/>
        </authorList>
    </citation>
    <scope>NUCLEOTIDE SEQUENCE</scope>
    <source>
        <strain evidence="2">OE 48.2</strain>
    </source>
</reference>
<proteinExistence type="predicted"/>
<feature type="chain" id="PRO_5039403631" description="Lipoprotein" evidence="1">
    <location>
        <begin position="20"/>
        <end position="355"/>
    </location>
</feature>